<sequence>MTIKQCFFIIAMVCIPAMLLPAFACDLHGSGGYGFSPFGPRFSMLDRNEMDRNQHSIAKLSITHDRFLSVPNGSPSVLAFSYQIPNSFINVKLQFSSDKDIDLFKDSEVILTKSSGVYKLHFVPKETGEQHIKVHITGLSDASSVDEERQITVRSI</sequence>
<dbReference type="RefSeq" id="WP_007643494.1">
    <property type="nucleotide sequence ID" value="NC_020514.1"/>
</dbReference>
<keyword evidence="3" id="KW-1185">Reference proteome</keyword>
<gene>
    <name evidence="2" type="ORF">C427_2054</name>
</gene>
<feature type="chain" id="PRO_5003902386" evidence="1">
    <location>
        <begin position="25"/>
        <end position="156"/>
    </location>
</feature>
<dbReference type="PATRIC" id="fig|1129794.4.peg.2034"/>
<reference evidence="2 3" key="1">
    <citation type="journal article" date="2013" name="Genome Announc.">
        <title>Complete Genome Sequence of Glaciecola psychrophila Strain 170T.</title>
        <authorList>
            <person name="Yin J."/>
            <person name="Chen J."/>
            <person name="Liu G."/>
            <person name="Yu Y."/>
            <person name="Song L."/>
            <person name="Wang X."/>
            <person name="Qu X."/>
        </authorList>
    </citation>
    <scope>NUCLEOTIDE SEQUENCE [LARGE SCALE GENOMIC DNA]</scope>
    <source>
        <strain evidence="2 3">170</strain>
    </source>
</reference>
<evidence type="ECO:0000313" key="3">
    <source>
        <dbReference type="Proteomes" id="UP000011864"/>
    </source>
</evidence>
<keyword evidence="1" id="KW-0732">Signal</keyword>
<evidence type="ECO:0000313" key="2">
    <source>
        <dbReference type="EMBL" id="AGH44163.1"/>
    </source>
</evidence>
<dbReference type="AlphaFoldDB" id="K6ZX06"/>
<organism evidence="2 3">
    <name type="scientific">Paraglaciecola psychrophila 170</name>
    <dbReference type="NCBI Taxonomy" id="1129794"/>
    <lineage>
        <taxon>Bacteria</taxon>
        <taxon>Pseudomonadati</taxon>
        <taxon>Pseudomonadota</taxon>
        <taxon>Gammaproteobacteria</taxon>
        <taxon>Alteromonadales</taxon>
        <taxon>Alteromonadaceae</taxon>
        <taxon>Paraglaciecola</taxon>
    </lineage>
</organism>
<proteinExistence type="predicted"/>
<dbReference type="Proteomes" id="UP000011864">
    <property type="component" value="Chromosome"/>
</dbReference>
<dbReference type="KEGG" id="gps:C427_2054"/>
<dbReference type="EMBL" id="CP003837">
    <property type="protein sequence ID" value="AGH44163.1"/>
    <property type="molecule type" value="Genomic_DNA"/>
</dbReference>
<dbReference type="STRING" id="1129794.C427_2054"/>
<name>K6ZX06_9ALTE</name>
<accession>K6ZX06</accession>
<dbReference type="HOGENOM" id="CLU_1684897_0_0_6"/>
<feature type="signal peptide" evidence="1">
    <location>
        <begin position="1"/>
        <end position="24"/>
    </location>
</feature>
<protein>
    <submittedName>
        <fullName evidence="2">Uncharacterized protein</fullName>
    </submittedName>
</protein>
<evidence type="ECO:0000256" key="1">
    <source>
        <dbReference type="SAM" id="SignalP"/>
    </source>
</evidence>